<proteinExistence type="predicted"/>
<dbReference type="Proteomes" id="UP000249720">
    <property type="component" value="Unassembled WGS sequence"/>
</dbReference>
<dbReference type="PANTHER" id="PTHR46401:SF2">
    <property type="entry name" value="GLYCOSYLTRANSFERASE WBBK-RELATED"/>
    <property type="match status" value="1"/>
</dbReference>
<evidence type="ECO:0000256" key="1">
    <source>
        <dbReference type="ARBA" id="ARBA00022679"/>
    </source>
</evidence>
<dbReference type="InterPro" id="IPR028098">
    <property type="entry name" value="Glyco_trans_4-like_N"/>
</dbReference>
<dbReference type="FunFam" id="3.40.50.2000:FF:000119">
    <property type="entry name" value="Glycosyl transferase group 1"/>
    <property type="match status" value="1"/>
</dbReference>
<dbReference type="PANTHER" id="PTHR46401">
    <property type="entry name" value="GLYCOSYLTRANSFERASE WBBK-RELATED"/>
    <property type="match status" value="1"/>
</dbReference>
<dbReference type="InterPro" id="IPR001296">
    <property type="entry name" value="Glyco_trans_1"/>
</dbReference>
<dbReference type="OrthoDB" id="9801609at2"/>
<dbReference type="Pfam" id="PF13439">
    <property type="entry name" value="Glyco_transf_4"/>
    <property type="match status" value="1"/>
</dbReference>
<evidence type="ECO:0000313" key="5">
    <source>
        <dbReference type="Proteomes" id="UP000249720"/>
    </source>
</evidence>
<evidence type="ECO:0000313" key="4">
    <source>
        <dbReference type="EMBL" id="PZX62821.1"/>
    </source>
</evidence>
<protein>
    <submittedName>
        <fullName evidence="4">Glycosyltransferase involved in cell wall biosynthesis</fullName>
    </submittedName>
</protein>
<evidence type="ECO:0000259" key="3">
    <source>
        <dbReference type="Pfam" id="PF13439"/>
    </source>
</evidence>
<reference evidence="4 5" key="1">
    <citation type="submission" date="2018-06" db="EMBL/GenBank/DDBJ databases">
        <title>Genomic Encyclopedia of Archaeal and Bacterial Type Strains, Phase II (KMG-II): from individual species to whole genera.</title>
        <authorList>
            <person name="Goeker M."/>
        </authorList>
    </citation>
    <scope>NUCLEOTIDE SEQUENCE [LARGE SCALE GENOMIC DNA]</scope>
    <source>
        <strain evidence="4 5">DSM 23241</strain>
    </source>
</reference>
<comment type="caution">
    <text evidence="4">The sequence shown here is derived from an EMBL/GenBank/DDBJ whole genome shotgun (WGS) entry which is preliminary data.</text>
</comment>
<keyword evidence="1 4" id="KW-0808">Transferase</keyword>
<dbReference type="Pfam" id="PF00534">
    <property type="entry name" value="Glycos_transf_1"/>
    <property type="match status" value="1"/>
</dbReference>
<dbReference type="EMBL" id="QKZV01000004">
    <property type="protein sequence ID" value="PZX62821.1"/>
    <property type="molecule type" value="Genomic_DNA"/>
</dbReference>
<keyword evidence="5" id="KW-1185">Reference proteome</keyword>
<feature type="domain" description="Glycosyltransferase subfamily 4-like N-terminal" evidence="3">
    <location>
        <begin position="18"/>
        <end position="173"/>
    </location>
</feature>
<dbReference type="GO" id="GO:0016757">
    <property type="term" value="F:glycosyltransferase activity"/>
    <property type="evidence" value="ECO:0007669"/>
    <property type="project" value="InterPro"/>
</dbReference>
<gene>
    <name evidence="4" type="ORF">LX80_01515</name>
</gene>
<dbReference type="Gene3D" id="3.40.50.2000">
    <property type="entry name" value="Glycogen Phosphorylase B"/>
    <property type="match status" value="2"/>
</dbReference>
<dbReference type="RefSeq" id="WP_111294870.1">
    <property type="nucleotide sequence ID" value="NZ_QKZV01000004.1"/>
</dbReference>
<sequence length="376" mass="42952">MKCVALNALFLQPNAMEGYGNYVHEIFKRLVKQHPETQFIYVFDRPYDASFITADNILPLVVNPKARHALSFKYWYDVKVPLALKKYAPQVWVQPYGFASLTSKIPQLLVVHDLAFKHYPDFIPKHHLYYYRFYTPKFLKKAAKVITVSEFSKADIVQHYPYAAAKTSVIYNAAKPGFQPLSFDEKQQVKAQYAEGCEYFLFVGGIHPRKNLMNLLKAFTIFKRWQKSNMKLIVVGRLAWDYEAVMNKIETYKHRNDVVVMNYVSDEVLQALMASAYALVYPSFFEGFGVPVIEAMQSETPVICSNAGSLPEIAGDAALMAAPDNVEALAQQMILMYKDEIKRSQLIAAGKQRAAQFNWDSSAQQFWEAMVNIAAK</sequence>
<dbReference type="AlphaFoldDB" id="A0A2W7RR12"/>
<organism evidence="4 5">
    <name type="scientific">Hydrotalea sandarakina</name>
    <dbReference type="NCBI Taxonomy" id="1004304"/>
    <lineage>
        <taxon>Bacteria</taxon>
        <taxon>Pseudomonadati</taxon>
        <taxon>Bacteroidota</taxon>
        <taxon>Chitinophagia</taxon>
        <taxon>Chitinophagales</taxon>
        <taxon>Chitinophagaceae</taxon>
        <taxon>Hydrotalea</taxon>
    </lineage>
</organism>
<name>A0A2W7RR12_9BACT</name>
<dbReference type="SUPFAM" id="SSF53756">
    <property type="entry name" value="UDP-Glycosyltransferase/glycogen phosphorylase"/>
    <property type="match status" value="1"/>
</dbReference>
<feature type="domain" description="Glycosyl transferase family 1" evidence="2">
    <location>
        <begin position="186"/>
        <end position="353"/>
    </location>
</feature>
<evidence type="ECO:0000259" key="2">
    <source>
        <dbReference type="Pfam" id="PF00534"/>
    </source>
</evidence>
<accession>A0A2W7RR12</accession>
<dbReference type="CDD" id="cd03809">
    <property type="entry name" value="GT4_MtfB-like"/>
    <property type="match status" value="1"/>
</dbReference>